<dbReference type="EMBL" id="UGNX01000001">
    <property type="protein sequence ID" value="STX36617.1"/>
    <property type="molecule type" value="Genomic_DNA"/>
</dbReference>
<keyword evidence="7" id="KW-1185">Reference proteome</keyword>
<name>A0A378IN04_9GAMM</name>
<dbReference type="AlphaFoldDB" id="A0A378IN04"/>
<accession>A0A378IN04</accession>
<evidence type="ECO:0000313" key="8">
    <source>
        <dbReference type="Proteomes" id="UP000255316"/>
    </source>
</evidence>
<proteinExistence type="inferred from homology"/>
<sequence length="456" mass="52121">MAYYQHENEKHTNVAWFDETPVTWCIKRLRFVLTTNLNKSNKLLRPDDIVSFIPMEAVGENGGLRLDIEKQVSEIGDGYTYFEEHDVVVAKITPCFENAKGALAKGLKNGVGYGTTELYVLRPFTNITSEYLFYLTISYPFRKLGEAEMYGAGGQKRVPENFIKNFATAIPSLLEQKTITDFLDKKTTEIDVLIAKKYALIKLLEEKRIAFITQAVTKGLNKNTLMKDSYIPYIGKIPVHWGVKRFKFLVSEPFKYGANESAEDDDRSQPRYIRITDIKDNGLLKEDTFKSLSEEKAIPYLLKDGDILLARSGATVGKSFIYRAHLGRACYAGYLIRARIHSMINPEFIFRFLNSNSYWDWLNNIFIQATIQNVSAEKYANLCIPTPPLEEQEKILNVLDNKLKKIEETIFKITEAIGYLNEYRSTLITHAVTGKINVNSLLQEDTSEAKKEWALS</sequence>
<dbReference type="SUPFAM" id="SSF116734">
    <property type="entry name" value="DNA methylase specificity domain"/>
    <property type="match status" value="2"/>
</dbReference>
<evidence type="ECO:0000313" key="6">
    <source>
        <dbReference type="EMBL" id="STX36617.1"/>
    </source>
</evidence>
<evidence type="ECO:0000256" key="1">
    <source>
        <dbReference type="ARBA" id="ARBA00010923"/>
    </source>
</evidence>
<dbReference type="Pfam" id="PF01420">
    <property type="entry name" value="Methylase_S"/>
    <property type="match status" value="1"/>
</dbReference>
<dbReference type="PANTHER" id="PTHR43140">
    <property type="entry name" value="TYPE-1 RESTRICTION ENZYME ECOKI SPECIFICITY PROTEIN"/>
    <property type="match status" value="1"/>
</dbReference>
<keyword evidence="3" id="KW-0238">DNA-binding</keyword>
<dbReference type="InterPro" id="IPR051212">
    <property type="entry name" value="Type-I_RE_S_subunit"/>
</dbReference>
<dbReference type="RefSeq" id="WP_065240088.1">
    <property type="nucleotide sequence ID" value="NZ_UGNX01000001.1"/>
</dbReference>
<dbReference type="REBASE" id="382133">
    <property type="entry name" value="S.Lci12438II"/>
</dbReference>
<dbReference type="PANTHER" id="PTHR43140:SF1">
    <property type="entry name" value="TYPE I RESTRICTION ENZYME ECOKI SPECIFICITY SUBUNIT"/>
    <property type="match status" value="1"/>
</dbReference>
<dbReference type="EMBL" id="LNXX01000005">
    <property type="protein sequence ID" value="KTC93381.1"/>
    <property type="molecule type" value="Genomic_DNA"/>
</dbReference>
<dbReference type="CDD" id="cd17260">
    <property type="entry name" value="RMtype1_S_EcoEI-TRD1-CR1_like"/>
    <property type="match status" value="1"/>
</dbReference>
<evidence type="ECO:0000256" key="2">
    <source>
        <dbReference type="ARBA" id="ARBA00022747"/>
    </source>
</evidence>
<dbReference type="GO" id="GO:0008168">
    <property type="term" value="F:methyltransferase activity"/>
    <property type="evidence" value="ECO:0007669"/>
    <property type="project" value="UniProtKB-KW"/>
</dbReference>
<dbReference type="GO" id="GO:0009307">
    <property type="term" value="P:DNA restriction-modification system"/>
    <property type="evidence" value="ECO:0007669"/>
    <property type="project" value="UniProtKB-KW"/>
</dbReference>
<keyword evidence="6" id="KW-0489">Methyltransferase</keyword>
<comment type="similarity">
    <text evidence="1">Belongs to the type-I restriction system S methylase family.</text>
</comment>
<dbReference type="CDD" id="cd17521">
    <property type="entry name" value="RMtype1_S_Sau13435ORF2165P_TRD2-CR2_like"/>
    <property type="match status" value="1"/>
</dbReference>
<dbReference type="Gene3D" id="3.90.220.20">
    <property type="entry name" value="DNA methylase specificity domains"/>
    <property type="match status" value="2"/>
</dbReference>
<gene>
    <name evidence="6" type="primary">hsdS</name>
    <name evidence="5" type="ORF">Lcin_0419</name>
    <name evidence="6" type="ORF">NCTC12438_03250</name>
</gene>
<evidence type="ECO:0000313" key="7">
    <source>
        <dbReference type="Proteomes" id="UP000054854"/>
    </source>
</evidence>
<dbReference type="InterPro" id="IPR044946">
    <property type="entry name" value="Restrct_endonuc_typeI_TRD_sf"/>
</dbReference>
<reference evidence="5 7" key="1">
    <citation type="submission" date="2015-11" db="EMBL/GenBank/DDBJ databases">
        <title>Genomic analysis of 38 Legionella species identifies large and diverse effector repertoires.</title>
        <authorList>
            <person name="Burstein D."/>
            <person name="Amaro F."/>
            <person name="Zusman T."/>
            <person name="Lifshitz Z."/>
            <person name="Cohen O."/>
            <person name="Gilbert J.A."/>
            <person name="Pupko T."/>
            <person name="Shuman H.A."/>
            <person name="Segal G."/>
        </authorList>
    </citation>
    <scope>NUCLEOTIDE SEQUENCE [LARGE SCALE GENOMIC DNA]</scope>
    <source>
        <strain evidence="5 7">CDC#72-OH-14</strain>
    </source>
</reference>
<dbReference type="Proteomes" id="UP000054854">
    <property type="component" value="Unassembled WGS sequence"/>
</dbReference>
<protein>
    <submittedName>
        <fullName evidence="5">Type I restriction-modification system (Methylase S subunit)</fullName>
    </submittedName>
    <submittedName>
        <fullName evidence="6">Type I restriction-modification system (Methylase_S)</fullName>
    </submittedName>
</protein>
<keyword evidence="6" id="KW-0808">Transferase</keyword>
<keyword evidence="2" id="KW-0680">Restriction system</keyword>
<dbReference type="InterPro" id="IPR000055">
    <property type="entry name" value="Restrct_endonuc_typeI_TRD"/>
</dbReference>
<dbReference type="GO" id="GO:0003677">
    <property type="term" value="F:DNA binding"/>
    <property type="evidence" value="ECO:0007669"/>
    <property type="project" value="UniProtKB-KW"/>
</dbReference>
<evidence type="ECO:0000256" key="3">
    <source>
        <dbReference type="ARBA" id="ARBA00023125"/>
    </source>
</evidence>
<organism evidence="6 8">
    <name type="scientific">Legionella cincinnatiensis</name>
    <dbReference type="NCBI Taxonomy" id="28085"/>
    <lineage>
        <taxon>Bacteria</taxon>
        <taxon>Pseudomonadati</taxon>
        <taxon>Pseudomonadota</taxon>
        <taxon>Gammaproteobacteria</taxon>
        <taxon>Legionellales</taxon>
        <taxon>Legionellaceae</taxon>
        <taxon>Legionella</taxon>
    </lineage>
</organism>
<evidence type="ECO:0000313" key="5">
    <source>
        <dbReference type="EMBL" id="KTC93381.1"/>
    </source>
</evidence>
<dbReference type="STRING" id="28085.Lcin_0419"/>
<reference evidence="6 8" key="2">
    <citation type="submission" date="2018-06" db="EMBL/GenBank/DDBJ databases">
        <authorList>
            <consortium name="Pathogen Informatics"/>
            <person name="Doyle S."/>
        </authorList>
    </citation>
    <scope>NUCLEOTIDE SEQUENCE [LARGE SCALE GENOMIC DNA]</scope>
    <source>
        <strain evidence="6 8">NCTC12438</strain>
    </source>
</reference>
<dbReference type="GO" id="GO:0032259">
    <property type="term" value="P:methylation"/>
    <property type="evidence" value="ECO:0007669"/>
    <property type="project" value="UniProtKB-KW"/>
</dbReference>
<dbReference type="Proteomes" id="UP000255316">
    <property type="component" value="Unassembled WGS sequence"/>
</dbReference>
<feature type="domain" description="Type I restriction modification DNA specificity" evidence="4">
    <location>
        <begin position="271"/>
        <end position="410"/>
    </location>
</feature>
<evidence type="ECO:0000259" key="4">
    <source>
        <dbReference type="Pfam" id="PF01420"/>
    </source>
</evidence>